<evidence type="ECO:0000313" key="2">
    <source>
        <dbReference type="Proteomes" id="UP001595962"/>
    </source>
</evidence>
<evidence type="ECO:0000313" key="1">
    <source>
        <dbReference type="EMBL" id="MFC4654003.1"/>
    </source>
</evidence>
<dbReference type="RefSeq" id="WP_377331652.1">
    <property type="nucleotide sequence ID" value="NZ_JBHSGB010000003.1"/>
</dbReference>
<dbReference type="Gene3D" id="3.40.140.10">
    <property type="entry name" value="Cytidine Deaminase, domain 2"/>
    <property type="match status" value="1"/>
</dbReference>
<gene>
    <name evidence="1" type="ORF">ACFO3I_03070</name>
</gene>
<sequence length="224" mass="25826">MSNSIVSLSEQAFFTIITAALEAFQVDHSKLEDGTEIHLETFGNLWGHETALNNGAVVYHVTSADVSTSASREKTMVTPKDEAYALKSNFINYFFPELKYLGDYHSHPYSFAQDNVKTELDLERQQLYHFSTGDFNSVKYEQEENNKDYRVGLVVTVYQRDEPTKRADQWMDDLSCIRFQYDNLTLWVKAYVWAGDDYRKRADKKVNLICPALGFALRNIKVSE</sequence>
<organism evidence="1 2">
    <name type="scientific">Rheinheimera marina</name>
    <dbReference type="NCBI Taxonomy" id="1774958"/>
    <lineage>
        <taxon>Bacteria</taxon>
        <taxon>Pseudomonadati</taxon>
        <taxon>Pseudomonadota</taxon>
        <taxon>Gammaproteobacteria</taxon>
        <taxon>Chromatiales</taxon>
        <taxon>Chromatiaceae</taxon>
        <taxon>Rheinheimera</taxon>
    </lineage>
</organism>
<dbReference type="Proteomes" id="UP001595962">
    <property type="component" value="Unassembled WGS sequence"/>
</dbReference>
<comment type="caution">
    <text evidence="1">The sequence shown here is derived from an EMBL/GenBank/DDBJ whole genome shotgun (WGS) entry which is preliminary data.</text>
</comment>
<keyword evidence="2" id="KW-1185">Reference proteome</keyword>
<name>A0ABV9JHT5_9GAMM</name>
<evidence type="ECO:0008006" key="3">
    <source>
        <dbReference type="Google" id="ProtNLM"/>
    </source>
</evidence>
<reference evidence="2" key="1">
    <citation type="journal article" date="2019" name="Int. J. Syst. Evol. Microbiol.">
        <title>The Global Catalogue of Microorganisms (GCM) 10K type strain sequencing project: providing services to taxonomists for standard genome sequencing and annotation.</title>
        <authorList>
            <consortium name="The Broad Institute Genomics Platform"/>
            <consortium name="The Broad Institute Genome Sequencing Center for Infectious Disease"/>
            <person name="Wu L."/>
            <person name="Ma J."/>
        </authorList>
    </citation>
    <scope>NUCLEOTIDE SEQUENCE [LARGE SCALE GENOMIC DNA]</scope>
    <source>
        <strain evidence="2">DT28</strain>
    </source>
</reference>
<proteinExistence type="predicted"/>
<dbReference type="EMBL" id="JBHSGB010000003">
    <property type="protein sequence ID" value="MFC4654003.1"/>
    <property type="molecule type" value="Genomic_DNA"/>
</dbReference>
<accession>A0ABV9JHT5</accession>
<protein>
    <recommendedName>
        <fullName evidence="3">JAB domain-containing protein</fullName>
    </recommendedName>
</protein>